<dbReference type="AlphaFoldDB" id="A0AAJ0HA08"/>
<comment type="caution">
    <text evidence="2">The sequence shown here is derived from an EMBL/GenBank/DDBJ whole genome shotgun (WGS) entry which is preliminary data.</text>
</comment>
<reference evidence="2" key="1">
    <citation type="journal article" date="2023" name="Mol. Phylogenet. Evol.">
        <title>Genome-scale phylogeny and comparative genomics of the fungal order Sordariales.</title>
        <authorList>
            <person name="Hensen N."/>
            <person name="Bonometti L."/>
            <person name="Westerberg I."/>
            <person name="Brannstrom I.O."/>
            <person name="Guillou S."/>
            <person name="Cros-Aarteil S."/>
            <person name="Calhoun S."/>
            <person name="Haridas S."/>
            <person name="Kuo A."/>
            <person name="Mondo S."/>
            <person name="Pangilinan J."/>
            <person name="Riley R."/>
            <person name="LaButti K."/>
            <person name="Andreopoulos B."/>
            <person name="Lipzen A."/>
            <person name="Chen C."/>
            <person name="Yan M."/>
            <person name="Daum C."/>
            <person name="Ng V."/>
            <person name="Clum A."/>
            <person name="Steindorff A."/>
            <person name="Ohm R.A."/>
            <person name="Martin F."/>
            <person name="Silar P."/>
            <person name="Natvig D.O."/>
            <person name="Lalanne C."/>
            <person name="Gautier V."/>
            <person name="Ament-Velasquez S.L."/>
            <person name="Kruys A."/>
            <person name="Hutchinson M.I."/>
            <person name="Powell A.J."/>
            <person name="Barry K."/>
            <person name="Miller A.N."/>
            <person name="Grigoriev I.V."/>
            <person name="Debuchy R."/>
            <person name="Gladieux P."/>
            <person name="Hiltunen Thoren M."/>
            <person name="Johannesson H."/>
        </authorList>
    </citation>
    <scope>NUCLEOTIDE SEQUENCE</scope>
    <source>
        <strain evidence="2">CBS 955.72</strain>
    </source>
</reference>
<feature type="transmembrane region" description="Helical" evidence="1">
    <location>
        <begin position="425"/>
        <end position="447"/>
    </location>
</feature>
<gene>
    <name evidence="2" type="ORF">B0T25DRAFT_611646</name>
</gene>
<name>A0AAJ0HA08_9PEZI</name>
<sequence>MSLFLDRQLYFERFKKDRVAVGESYACTLLQWPGTTDEALFREELSLASQVKSYDARRLNIIIAPLDTADPTNFAGFEALVERHNIPGSFLDERSQGSWSFGYCPDTPTSSCLWIHFLLKDVERSEPSAPHSDSPRQKPLHRRLLSLLQRPASTAADKGTEMHEMHEPKIKYGQSGEAGKPYSPKWTRRSFFLRVEGARTDTSTVTLVCFAPSTFLKDDLVDLPQRVDCAKVMVNPHILLEIILYDLYMQLDTTLWELRKIFTVEQEHFGYLTASPTKPLSDIDFSALHLLADYIIMLREGSEALLATLDAVVEHHGSTVSAMLATEGAALLHRQTQTALEYRRRLVRATGERAATFEKRINNLINLFFNHISQQDNAMLMRDSASVKAIAVITLVFLPVTTVATICGSQFFYNGDDGGIAMDPSGWFMFAISTALSVILLLAWGCYAQSLERRFARGRKRGNRHAARELRFSA</sequence>
<evidence type="ECO:0000313" key="3">
    <source>
        <dbReference type="Proteomes" id="UP001275084"/>
    </source>
</evidence>
<evidence type="ECO:0000256" key="1">
    <source>
        <dbReference type="SAM" id="Phobius"/>
    </source>
</evidence>
<accession>A0AAJ0HA08</accession>
<dbReference type="Proteomes" id="UP001275084">
    <property type="component" value="Unassembled WGS sequence"/>
</dbReference>
<keyword evidence="1" id="KW-0812">Transmembrane</keyword>
<keyword evidence="1" id="KW-1133">Transmembrane helix</keyword>
<keyword evidence="3" id="KW-1185">Reference proteome</keyword>
<protein>
    <submittedName>
        <fullName evidence="2">Uncharacterized protein</fullName>
    </submittedName>
</protein>
<keyword evidence="1" id="KW-0472">Membrane</keyword>
<organism evidence="2 3">
    <name type="scientific">Lasiosphaeria hispida</name>
    <dbReference type="NCBI Taxonomy" id="260671"/>
    <lineage>
        <taxon>Eukaryota</taxon>
        <taxon>Fungi</taxon>
        <taxon>Dikarya</taxon>
        <taxon>Ascomycota</taxon>
        <taxon>Pezizomycotina</taxon>
        <taxon>Sordariomycetes</taxon>
        <taxon>Sordariomycetidae</taxon>
        <taxon>Sordariales</taxon>
        <taxon>Lasiosphaeriaceae</taxon>
        <taxon>Lasiosphaeria</taxon>
    </lineage>
</organism>
<reference evidence="2" key="2">
    <citation type="submission" date="2023-06" db="EMBL/GenBank/DDBJ databases">
        <authorList>
            <consortium name="Lawrence Berkeley National Laboratory"/>
            <person name="Haridas S."/>
            <person name="Hensen N."/>
            <person name="Bonometti L."/>
            <person name="Westerberg I."/>
            <person name="Brannstrom I.O."/>
            <person name="Guillou S."/>
            <person name="Cros-Aarteil S."/>
            <person name="Calhoun S."/>
            <person name="Kuo A."/>
            <person name="Mondo S."/>
            <person name="Pangilinan J."/>
            <person name="Riley R."/>
            <person name="Labutti K."/>
            <person name="Andreopoulos B."/>
            <person name="Lipzen A."/>
            <person name="Chen C."/>
            <person name="Yanf M."/>
            <person name="Daum C."/>
            <person name="Ng V."/>
            <person name="Clum A."/>
            <person name="Steindorff A."/>
            <person name="Ohm R."/>
            <person name="Martin F."/>
            <person name="Silar P."/>
            <person name="Natvig D."/>
            <person name="Lalanne C."/>
            <person name="Gautier V."/>
            <person name="Ament-Velasquez S.L."/>
            <person name="Kruys A."/>
            <person name="Hutchinson M.I."/>
            <person name="Powell A.J."/>
            <person name="Barry K."/>
            <person name="Miller A.N."/>
            <person name="Grigoriev I.V."/>
            <person name="Debuchy R."/>
            <person name="Gladieux P."/>
            <person name="Thoren M.H."/>
            <person name="Johannesson H."/>
        </authorList>
    </citation>
    <scope>NUCLEOTIDE SEQUENCE</scope>
    <source>
        <strain evidence="2">CBS 955.72</strain>
    </source>
</reference>
<dbReference type="Gene3D" id="1.20.58.340">
    <property type="entry name" value="Magnesium transport protein CorA, transmembrane region"/>
    <property type="match status" value="1"/>
</dbReference>
<proteinExistence type="predicted"/>
<dbReference type="EMBL" id="JAUIQD010000006">
    <property type="protein sequence ID" value="KAK3345786.1"/>
    <property type="molecule type" value="Genomic_DNA"/>
</dbReference>
<evidence type="ECO:0000313" key="2">
    <source>
        <dbReference type="EMBL" id="KAK3345786.1"/>
    </source>
</evidence>
<feature type="transmembrane region" description="Helical" evidence="1">
    <location>
        <begin position="389"/>
        <end position="413"/>
    </location>
</feature>